<keyword evidence="2" id="KW-0238">DNA-binding</keyword>
<dbReference type="AlphaFoldDB" id="A0A4Y8M2D3"/>
<dbReference type="InterPro" id="IPR009057">
    <property type="entry name" value="Homeodomain-like_sf"/>
</dbReference>
<reference evidence="5 6" key="1">
    <citation type="submission" date="2019-03" db="EMBL/GenBank/DDBJ databases">
        <title>Cohnella endophytica sp. nov., a novel endophytic bacterium isolated from bark of Sonneratia apetala.</title>
        <authorList>
            <person name="Tuo L."/>
        </authorList>
    </citation>
    <scope>NUCLEOTIDE SEQUENCE [LARGE SCALE GENOMIC DNA]</scope>
    <source>
        <strain evidence="5 6">CCTCC AB 208254</strain>
    </source>
</reference>
<dbReference type="Pfam" id="PF02311">
    <property type="entry name" value="AraC_binding"/>
    <property type="match status" value="1"/>
</dbReference>
<dbReference type="SUPFAM" id="SSF51182">
    <property type="entry name" value="RmlC-like cupins"/>
    <property type="match status" value="1"/>
</dbReference>
<dbReference type="OrthoDB" id="149040at2"/>
<dbReference type="InterPro" id="IPR014710">
    <property type="entry name" value="RmlC-like_jellyroll"/>
</dbReference>
<dbReference type="PROSITE" id="PS01124">
    <property type="entry name" value="HTH_ARAC_FAMILY_2"/>
    <property type="match status" value="1"/>
</dbReference>
<evidence type="ECO:0000313" key="6">
    <source>
        <dbReference type="Proteomes" id="UP000297900"/>
    </source>
</evidence>
<keyword evidence="1" id="KW-0805">Transcription regulation</keyword>
<dbReference type="PANTHER" id="PTHR43280">
    <property type="entry name" value="ARAC-FAMILY TRANSCRIPTIONAL REGULATOR"/>
    <property type="match status" value="1"/>
</dbReference>
<dbReference type="InterPro" id="IPR011051">
    <property type="entry name" value="RmlC_Cupin_sf"/>
</dbReference>
<keyword evidence="6" id="KW-1185">Reference proteome</keyword>
<dbReference type="InterPro" id="IPR018062">
    <property type="entry name" value="HTH_AraC-typ_CS"/>
</dbReference>
<feature type="domain" description="HTH araC/xylS-type" evidence="4">
    <location>
        <begin position="186"/>
        <end position="284"/>
    </location>
</feature>
<name>A0A4Y8M2D3_9BACL</name>
<organism evidence="5 6">
    <name type="scientific">Cohnella luojiensis</name>
    <dbReference type="NCBI Taxonomy" id="652876"/>
    <lineage>
        <taxon>Bacteria</taxon>
        <taxon>Bacillati</taxon>
        <taxon>Bacillota</taxon>
        <taxon>Bacilli</taxon>
        <taxon>Bacillales</taxon>
        <taxon>Paenibacillaceae</taxon>
        <taxon>Cohnella</taxon>
    </lineage>
</organism>
<dbReference type="RefSeq" id="WP_135151141.1">
    <property type="nucleotide sequence ID" value="NZ_SOMN01000004.1"/>
</dbReference>
<dbReference type="SMART" id="SM00342">
    <property type="entry name" value="HTH_ARAC"/>
    <property type="match status" value="1"/>
</dbReference>
<keyword evidence="3" id="KW-0804">Transcription</keyword>
<dbReference type="PANTHER" id="PTHR43280:SF28">
    <property type="entry name" value="HTH-TYPE TRANSCRIPTIONAL ACTIVATOR RHAS"/>
    <property type="match status" value="1"/>
</dbReference>
<dbReference type="Pfam" id="PF12833">
    <property type="entry name" value="HTH_18"/>
    <property type="match status" value="1"/>
</dbReference>
<comment type="caution">
    <text evidence="5">The sequence shown here is derived from an EMBL/GenBank/DDBJ whole genome shotgun (WGS) entry which is preliminary data.</text>
</comment>
<protein>
    <submittedName>
        <fullName evidence="5">AraC family transcriptional regulator</fullName>
    </submittedName>
</protein>
<dbReference type="SUPFAM" id="SSF46689">
    <property type="entry name" value="Homeodomain-like"/>
    <property type="match status" value="2"/>
</dbReference>
<dbReference type="EMBL" id="SOMN01000004">
    <property type="protein sequence ID" value="TFE29448.1"/>
    <property type="molecule type" value="Genomic_DNA"/>
</dbReference>
<evidence type="ECO:0000313" key="5">
    <source>
        <dbReference type="EMBL" id="TFE29448.1"/>
    </source>
</evidence>
<dbReference type="Proteomes" id="UP000297900">
    <property type="component" value="Unassembled WGS sequence"/>
</dbReference>
<dbReference type="GO" id="GO:0003700">
    <property type="term" value="F:DNA-binding transcription factor activity"/>
    <property type="evidence" value="ECO:0007669"/>
    <property type="project" value="InterPro"/>
</dbReference>
<evidence type="ECO:0000259" key="4">
    <source>
        <dbReference type="PROSITE" id="PS01124"/>
    </source>
</evidence>
<dbReference type="Gene3D" id="1.10.10.60">
    <property type="entry name" value="Homeodomain-like"/>
    <property type="match status" value="2"/>
</dbReference>
<gene>
    <name evidence="5" type="ORF">E2980_05475</name>
</gene>
<dbReference type="CDD" id="cd02208">
    <property type="entry name" value="cupin_RmlC-like"/>
    <property type="match status" value="1"/>
</dbReference>
<accession>A0A4Y8M2D3</accession>
<dbReference type="InterPro" id="IPR018060">
    <property type="entry name" value="HTH_AraC"/>
</dbReference>
<evidence type="ECO:0000256" key="2">
    <source>
        <dbReference type="ARBA" id="ARBA00023125"/>
    </source>
</evidence>
<evidence type="ECO:0000256" key="3">
    <source>
        <dbReference type="ARBA" id="ARBA00023163"/>
    </source>
</evidence>
<sequence length="291" mass="32925">MYLCKETQSMLNDQALLLSGAGAAFKVHYWGIVPRLYDNPVHRHSFFEICFVMDGEGEYTDHGIDYPLRKGTHFCSKPGVTHQIRSRNGLFLLYVAFDIDESLSQESIVEAFHALAEHGEVCVTGEDDCPSELLWKTLLLHENRTGNLPTPAVLSVAHALLLSFLNLFGNHEPSAAARQDSTFLLRQAKLYIRDNLSEPLTLRDIAGYLNVSERHLSRLFSTGIHENFTNFVRDERIRKAAGLLASSDLSIKEISEATGFSSVHYFTRVFTQQKELPPGHFRRKFNDSPRV</sequence>
<dbReference type="PROSITE" id="PS00041">
    <property type="entry name" value="HTH_ARAC_FAMILY_1"/>
    <property type="match status" value="1"/>
</dbReference>
<dbReference type="Gene3D" id="2.60.120.10">
    <property type="entry name" value="Jelly Rolls"/>
    <property type="match status" value="1"/>
</dbReference>
<proteinExistence type="predicted"/>
<evidence type="ECO:0000256" key="1">
    <source>
        <dbReference type="ARBA" id="ARBA00023015"/>
    </source>
</evidence>
<dbReference type="InterPro" id="IPR003313">
    <property type="entry name" value="AraC-bd"/>
</dbReference>
<dbReference type="GO" id="GO:0043565">
    <property type="term" value="F:sequence-specific DNA binding"/>
    <property type="evidence" value="ECO:0007669"/>
    <property type="project" value="InterPro"/>
</dbReference>